<accession>A0A0N5ARR5</accession>
<feature type="chain" id="PRO_5005893450" evidence="2">
    <location>
        <begin position="21"/>
        <end position="475"/>
    </location>
</feature>
<keyword evidence="1" id="KW-0472">Membrane</keyword>
<organism evidence="4 5">
    <name type="scientific">Syphacia muris</name>
    <dbReference type="NCBI Taxonomy" id="451379"/>
    <lineage>
        <taxon>Eukaryota</taxon>
        <taxon>Metazoa</taxon>
        <taxon>Ecdysozoa</taxon>
        <taxon>Nematoda</taxon>
        <taxon>Chromadorea</taxon>
        <taxon>Rhabditida</taxon>
        <taxon>Spirurina</taxon>
        <taxon>Oxyuridomorpha</taxon>
        <taxon>Oxyuroidea</taxon>
        <taxon>Oxyuridae</taxon>
        <taxon>Syphacia</taxon>
    </lineage>
</organism>
<name>A0A0N5ARR5_9BILA</name>
<feature type="signal peptide" evidence="2">
    <location>
        <begin position="1"/>
        <end position="20"/>
    </location>
</feature>
<feature type="transmembrane region" description="Helical" evidence="1">
    <location>
        <begin position="299"/>
        <end position="323"/>
    </location>
</feature>
<evidence type="ECO:0000259" key="3">
    <source>
        <dbReference type="Pfam" id="PF10192"/>
    </source>
</evidence>
<feature type="transmembrane region" description="Helical" evidence="1">
    <location>
        <begin position="228"/>
        <end position="252"/>
    </location>
</feature>
<keyword evidence="1" id="KW-0812">Transmembrane</keyword>
<feature type="transmembrane region" description="Helical" evidence="1">
    <location>
        <begin position="192"/>
        <end position="208"/>
    </location>
</feature>
<dbReference type="InterPro" id="IPR019336">
    <property type="entry name" value="GPR180/TMEM145_TM"/>
</dbReference>
<feature type="transmembrane region" description="Helical" evidence="1">
    <location>
        <begin position="267"/>
        <end position="287"/>
    </location>
</feature>
<evidence type="ECO:0000256" key="1">
    <source>
        <dbReference type="SAM" id="Phobius"/>
    </source>
</evidence>
<keyword evidence="2" id="KW-0732">Signal</keyword>
<feature type="transmembrane region" description="Helical" evidence="1">
    <location>
        <begin position="136"/>
        <end position="155"/>
    </location>
</feature>
<dbReference type="AlphaFoldDB" id="A0A0N5ARR5"/>
<dbReference type="WBParaSite" id="SMUV_0000745801-mRNA-1">
    <property type="protein sequence ID" value="SMUV_0000745801-mRNA-1"/>
    <property type="gene ID" value="SMUV_0000745801"/>
</dbReference>
<proteinExistence type="predicted"/>
<dbReference type="PANTHER" id="PTHR23252">
    <property type="entry name" value="INTIMAL THICKNESS RECEPTOR-RELATED"/>
    <property type="match status" value="1"/>
</dbReference>
<feature type="transmembrane region" description="Helical" evidence="1">
    <location>
        <begin position="335"/>
        <end position="357"/>
    </location>
</feature>
<dbReference type="GO" id="GO:0007186">
    <property type="term" value="P:G protein-coupled receptor signaling pathway"/>
    <property type="evidence" value="ECO:0007669"/>
    <property type="project" value="InterPro"/>
</dbReference>
<dbReference type="PANTHER" id="PTHR23252:SF43">
    <property type="entry name" value="INTIMAL THICKNESS RELATED RECEPTOR IRP DOMAIN-CONTAINING PROTEIN"/>
    <property type="match status" value="1"/>
</dbReference>
<evidence type="ECO:0000313" key="5">
    <source>
        <dbReference type="WBParaSite" id="SMUV_0000745801-mRNA-1"/>
    </source>
</evidence>
<protein>
    <submittedName>
        <fullName evidence="5">GpcrRhopsn4 domain-containing protein</fullName>
    </submittedName>
</protein>
<feature type="transmembrane region" description="Helical" evidence="1">
    <location>
        <begin position="369"/>
        <end position="397"/>
    </location>
</feature>
<sequence>MLQLWKLLLIVLTVYPLVDALHVTGQCSTSGNHFQIIAKFGFQQFHHLDKEHSQGFIFGNVTSLNNKIGLIVFFIFYMCLLMNKTLLETRCFPNGTDDIMRWIPCASGKTCINAPNQTIPGYQMALRMRQLDAPQYYYVVLLGCTLNENCSWVSVQENINVEYNLWLTNGNPMSTNKDFFSYQFSFDEQDTVVIYFVALIMYLTLSIFEWKAVINGKQVKKLYSNQKLLCLILSAKIIGLSLHLLNIVVFAYDGRGLLVARFLGEFLRLFATCVLYLLLILLSRGWLINDTGRSAINRTVIIIWIFLTFFHYFFFFANFFFVVDILHDIDIFKSWPGYGMLLIRMCQAIWFLTEIRYTIVRERDEEKAVFIAYFGAGFLVWFVYLSLLGVIVSFISVLWRFKVILAITTFANFVAISSLVHLFWPTGSYSRFFLFGNSLHRRLDSLNSTELRDMEYLLQDTDSDVDSIVLNIHAI</sequence>
<keyword evidence="1" id="KW-1133">Transmembrane helix</keyword>
<dbReference type="GO" id="GO:0019236">
    <property type="term" value="P:response to pheromone"/>
    <property type="evidence" value="ECO:0007669"/>
    <property type="project" value="InterPro"/>
</dbReference>
<feature type="transmembrane region" description="Helical" evidence="1">
    <location>
        <begin position="403"/>
        <end position="424"/>
    </location>
</feature>
<evidence type="ECO:0000256" key="2">
    <source>
        <dbReference type="SAM" id="SignalP"/>
    </source>
</evidence>
<keyword evidence="4" id="KW-1185">Reference proteome</keyword>
<reference evidence="5" key="1">
    <citation type="submission" date="2017-02" db="UniProtKB">
        <authorList>
            <consortium name="WormBaseParasite"/>
        </authorList>
    </citation>
    <scope>IDENTIFICATION</scope>
</reference>
<dbReference type="InterPro" id="IPR047831">
    <property type="entry name" value="GPR180/TMEM145"/>
</dbReference>
<dbReference type="Pfam" id="PF10192">
    <property type="entry name" value="GPR180-TMEM145_TM"/>
    <property type="match status" value="1"/>
</dbReference>
<evidence type="ECO:0000313" key="4">
    <source>
        <dbReference type="Proteomes" id="UP000046393"/>
    </source>
</evidence>
<feature type="domain" description="GPR180/TMEM145 transmembrane" evidence="3">
    <location>
        <begin position="193"/>
        <end position="417"/>
    </location>
</feature>
<dbReference type="Proteomes" id="UP000046393">
    <property type="component" value="Unplaced"/>
</dbReference>